<dbReference type="STRING" id="28442.SAMN05443574_10426"/>
<accession>A0A1H2U185</accession>
<dbReference type="PANTHER" id="PTHR43210:SF5">
    <property type="entry name" value="DETHIOBIOTIN SYNTHETASE"/>
    <property type="match status" value="1"/>
</dbReference>
<keyword evidence="1" id="KW-0436">Ligase</keyword>
<comment type="pathway">
    <text evidence="1">Cofactor biosynthesis; biotin biosynthesis; biotin from 7,8-diaminononanoate: step 1/2.</text>
</comment>
<dbReference type="SUPFAM" id="SSF52540">
    <property type="entry name" value="P-loop containing nucleoside triphosphate hydrolases"/>
    <property type="match status" value="1"/>
</dbReference>
<dbReference type="CDD" id="cd03109">
    <property type="entry name" value="DTBS"/>
    <property type="match status" value="1"/>
</dbReference>
<comment type="similarity">
    <text evidence="1">Belongs to the dethiobiotin synthetase family.</text>
</comment>
<name>A0A1H2U185_HALVA</name>
<feature type="binding site" evidence="1">
    <location>
        <position position="235"/>
    </location>
    <ligand>
        <name>ATP</name>
        <dbReference type="ChEBI" id="CHEBI:30616"/>
    </ligand>
</feature>
<dbReference type="HAMAP" id="MF_00336">
    <property type="entry name" value="BioD"/>
    <property type="match status" value="1"/>
</dbReference>
<keyword evidence="1" id="KW-0547">Nucleotide-binding</keyword>
<feature type="compositionally biased region" description="Basic and acidic residues" evidence="2">
    <location>
        <begin position="1"/>
        <end position="19"/>
    </location>
</feature>
<keyword evidence="1" id="KW-0479">Metal-binding</keyword>
<keyword evidence="1" id="KW-0460">Magnesium</keyword>
<dbReference type="GO" id="GO:0009102">
    <property type="term" value="P:biotin biosynthetic process"/>
    <property type="evidence" value="ECO:0007669"/>
    <property type="project" value="UniProtKB-UniRule"/>
</dbReference>
<dbReference type="EC" id="6.3.3.3" evidence="1"/>
<dbReference type="InterPro" id="IPR004472">
    <property type="entry name" value="DTB_synth_BioD"/>
</dbReference>
<feature type="region of interest" description="Disordered" evidence="2">
    <location>
        <begin position="1"/>
        <end position="20"/>
    </location>
</feature>
<reference evidence="3 4" key="1">
    <citation type="submission" date="2016-10" db="EMBL/GenBank/DDBJ databases">
        <authorList>
            <person name="de Groot N.N."/>
        </authorList>
    </citation>
    <scope>NUCLEOTIDE SEQUENCE [LARGE SCALE GENOMIC DNA]</scope>
    <source>
        <strain evidence="3 4">DSM 3756</strain>
    </source>
</reference>
<feature type="binding site" evidence="1">
    <location>
        <position position="66"/>
    </location>
    <ligand>
        <name>ATP</name>
        <dbReference type="ChEBI" id="CHEBI:30616"/>
    </ligand>
</feature>
<organism evidence="3 4">
    <name type="scientific">Haloarcula vallismortis</name>
    <name type="common">Halobacterium vallismortis</name>
    <dbReference type="NCBI Taxonomy" id="28442"/>
    <lineage>
        <taxon>Archaea</taxon>
        <taxon>Methanobacteriati</taxon>
        <taxon>Methanobacteriota</taxon>
        <taxon>Stenosarchaea group</taxon>
        <taxon>Halobacteria</taxon>
        <taxon>Halobacteriales</taxon>
        <taxon>Haloarculaceae</taxon>
        <taxon>Haloarcula</taxon>
    </lineage>
</organism>
<keyword evidence="1" id="KW-0093">Biotin biosynthesis</keyword>
<comment type="subcellular location">
    <subcellularLocation>
        <location evidence="1">Cytoplasm</location>
    </subcellularLocation>
</comment>
<evidence type="ECO:0000256" key="2">
    <source>
        <dbReference type="SAM" id="MobiDB-lite"/>
    </source>
</evidence>
<comment type="function">
    <text evidence="1">Catalyzes a mechanistically unusual reaction, the ATP-dependent insertion of CO2 between the N7 and N8 nitrogen atoms of 7,8-diaminopelargonic acid (DAPA, also called 7,8-diammoniononanoate) to form a ureido ring.</text>
</comment>
<feature type="binding site" evidence="1">
    <location>
        <begin position="30"/>
        <end position="35"/>
    </location>
    <ligand>
        <name>ATP</name>
        <dbReference type="ChEBI" id="CHEBI:30616"/>
    </ligand>
</feature>
<evidence type="ECO:0000313" key="4">
    <source>
        <dbReference type="Proteomes" id="UP000182573"/>
    </source>
</evidence>
<keyword evidence="1" id="KW-0067">ATP-binding</keyword>
<feature type="binding site" evidence="1">
    <location>
        <begin position="187"/>
        <end position="188"/>
    </location>
    <ligand>
        <name>ATP</name>
        <dbReference type="ChEBI" id="CHEBI:30616"/>
    </ligand>
</feature>
<dbReference type="GO" id="GO:0000287">
    <property type="term" value="F:magnesium ion binding"/>
    <property type="evidence" value="ECO:0007669"/>
    <property type="project" value="UniProtKB-UniRule"/>
</dbReference>
<proteinExistence type="inferred from homology"/>
<gene>
    <name evidence="1" type="primary">bioD</name>
    <name evidence="3" type="ORF">SAMN05443574_10426</name>
</gene>
<sequence length="244" mass="25343">MSDRAADSEPEHGTGHIADEGVFVVGTDTGVGKTVVTAGLTGWLRDMETDAVAVKPCQTGYPPDDDAAFVESICGTADAAVCLERLSPPLAPEVAAREADDDVTLSYESIRDGVADVVAGRETAVVEGIGGLRVPLADGREVIDLVADVGLPALVVARSGLGTLNHTALTVQTLRQRGVPVVGVVLNEYEGATTAERTNPDSIERMTGSSVWPVPPLDIESPDGVIDGLRADLPQSVLRPAIDQ</sequence>
<dbReference type="GO" id="GO:0005829">
    <property type="term" value="C:cytosol"/>
    <property type="evidence" value="ECO:0007669"/>
    <property type="project" value="TreeGrafter"/>
</dbReference>
<comment type="cofactor">
    <cofactor evidence="1">
        <name>Mg(2+)</name>
        <dbReference type="ChEBI" id="CHEBI:18420"/>
    </cofactor>
</comment>
<comment type="subunit">
    <text evidence="1">Homodimer.</text>
</comment>
<evidence type="ECO:0000313" key="3">
    <source>
        <dbReference type="EMBL" id="SDW49946.1"/>
    </source>
</evidence>
<dbReference type="GO" id="GO:0004141">
    <property type="term" value="F:dethiobiotin synthase activity"/>
    <property type="evidence" value="ECO:0007669"/>
    <property type="project" value="UniProtKB-UniRule"/>
</dbReference>
<keyword evidence="1" id="KW-0963">Cytoplasm</keyword>
<dbReference type="AlphaFoldDB" id="A0A1H2U185"/>
<feature type="binding site" evidence="1">
    <location>
        <position position="34"/>
    </location>
    <ligand>
        <name>Mg(2+)</name>
        <dbReference type="ChEBI" id="CHEBI:18420"/>
    </ligand>
</feature>
<dbReference type="Gene3D" id="3.40.50.300">
    <property type="entry name" value="P-loop containing nucleotide triphosphate hydrolases"/>
    <property type="match status" value="1"/>
</dbReference>
<dbReference type="GO" id="GO:0005524">
    <property type="term" value="F:ATP binding"/>
    <property type="evidence" value="ECO:0007669"/>
    <property type="project" value="UniProtKB-UniRule"/>
</dbReference>
<evidence type="ECO:0000256" key="1">
    <source>
        <dbReference type="HAMAP-Rule" id="MF_00336"/>
    </source>
</evidence>
<comment type="catalytic activity">
    <reaction evidence="1">
        <text>(7R,8S)-7,8-diammoniononanoate + CO2 + ATP = (4R,5S)-dethiobiotin + ADP + phosphate + 3 H(+)</text>
        <dbReference type="Rhea" id="RHEA:15805"/>
        <dbReference type="ChEBI" id="CHEBI:15378"/>
        <dbReference type="ChEBI" id="CHEBI:16526"/>
        <dbReference type="ChEBI" id="CHEBI:30616"/>
        <dbReference type="ChEBI" id="CHEBI:43474"/>
        <dbReference type="ChEBI" id="CHEBI:149469"/>
        <dbReference type="ChEBI" id="CHEBI:149473"/>
        <dbReference type="ChEBI" id="CHEBI:456216"/>
        <dbReference type="EC" id="6.3.3.3"/>
    </reaction>
</comment>
<dbReference type="InterPro" id="IPR027417">
    <property type="entry name" value="P-loop_NTPase"/>
</dbReference>
<comment type="caution">
    <text evidence="1">Lacks conserved residue(s) required for the propagation of feature annotation.</text>
</comment>
<dbReference type="Pfam" id="PF13500">
    <property type="entry name" value="AAA_26"/>
    <property type="match status" value="1"/>
</dbReference>
<dbReference type="UniPathway" id="UPA00078">
    <property type="reaction ID" value="UER00161"/>
</dbReference>
<dbReference type="NCBIfam" id="TIGR00347">
    <property type="entry name" value="bioD"/>
    <property type="match status" value="1"/>
</dbReference>
<protein>
    <recommendedName>
        <fullName evidence="1">ATP-dependent dethiobiotin synthetase BioD</fullName>
        <ecNumber evidence="1">6.3.3.3</ecNumber>
    </recommendedName>
    <alternativeName>
        <fullName evidence="1">DTB synthetase</fullName>
        <shortName evidence="1">DTBS</shortName>
    </alternativeName>
    <alternativeName>
        <fullName evidence="1">Dethiobiotin synthase</fullName>
    </alternativeName>
</protein>
<feature type="binding site" evidence="1">
    <location>
        <position position="127"/>
    </location>
    <ligand>
        <name>Mg(2+)</name>
        <dbReference type="ChEBI" id="CHEBI:18420"/>
    </ligand>
</feature>
<feature type="binding site" evidence="1">
    <location>
        <begin position="127"/>
        <end position="130"/>
    </location>
    <ligand>
        <name>ATP</name>
        <dbReference type="ChEBI" id="CHEBI:30616"/>
    </ligand>
</feature>
<dbReference type="Proteomes" id="UP000182573">
    <property type="component" value="Unassembled WGS sequence"/>
</dbReference>
<feature type="binding site" evidence="1">
    <location>
        <position position="59"/>
    </location>
    <ligand>
        <name>substrate</name>
    </ligand>
</feature>
<feature type="binding site" evidence="1">
    <location>
        <position position="66"/>
    </location>
    <ligand>
        <name>Mg(2+)</name>
        <dbReference type="ChEBI" id="CHEBI:18420"/>
    </ligand>
</feature>
<feature type="active site" evidence="1">
    <location>
        <position position="55"/>
    </location>
</feature>
<dbReference type="RefSeq" id="WP_004517993.1">
    <property type="nucleotide sequence ID" value="NZ_FNOF01000004.1"/>
</dbReference>
<dbReference type="EMBL" id="FNOF01000004">
    <property type="protein sequence ID" value="SDW49946.1"/>
    <property type="molecule type" value="Genomic_DNA"/>
</dbReference>
<dbReference type="PANTHER" id="PTHR43210">
    <property type="entry name" value="DETHIOBIOTIN SYNTHETASE"/>
    <property type="match status" value="1"/>
</dbReference>